<dbReference type="RefSeq" id="WP_184019869.1">
    <property type="nucleotide sequence ID" value="NZ_JACHFD010000014.1"/>
</dbReference>
<evidence type="ECO:0000313" key="5">
    <source>
        <dbReference type="EMBL" id="MBB5352657.1"/>
    </source>
</evidence>
<keyword evidence="6" id="KW-1185">Reference proteome</keyword>
<accession>A0A840V2Y4</accession>
<dbReference type="CDD" id="cd01276">
    <property type="entry name" value="PKCI_related"/>
    <property type="match status" value="1"/>
</dbReference>
<dbReference type="Pfam" id="PF01230">
    <property type="entry name" value="HIT"/>
    <property type="match status" value="1"/>
</dbReference>
<proteinExistence type="predicted"/>
<dbReference type="SUPFAM" id="SSF54197">
    <property type="entry name" value="HIT-like"/>
    <property type="match status" value="1"/>
</dbReference>
<feature type="active site" description="Tele-AMP-histidine intermediate" evidence="1">
    <location>
        <position position="101"/>
    </location>
</feature>
<comment type="caution">
    <text evidence="5">The sequence shown here is derived from an EMBL/GenBank/DDBJ whole genome shotgun (WGS) entry which is preliminary data.</text>
</comment>
<evidence type="ECO:0000256" key="1">
    <source>
        <dbReference type="PIRSR" id="PIRSR601310-1"/>
    </source>
</evidence>
<reference evidence="5 6" key="1">
    <citation type="submission" date="2020-08" db="EMBL/GenBank/DDBJ databases">
        <title>Genomic Encyclopedia of Type Strains, Phase IV (KMG-IV): sequencing the most valuable type-strain genomes for metagenomic binning, comparative biology and taxonomic classification.</title>
        <authorList>
            <person name="Goeker M."/>
        </authorList>
    </citation>
    <scope>NUCLEOTIDE SEQUENCE [LARGE SCALE GENOMIC DNA]</scope>
    <source>
        <strain evidence="5 6">YC6886</strain>
    </source>
</reference>
<dbReference type="GO" id="GO:0003824">
    <property type="term" value="F:catalytic activity"/>
    <property type="evidence" value="ECO:0007669"/>
    <property type="project" value="InterPro"/>
</dbReference>
<evidence type="ECO:0000256" key="3">
    <source>
        <dbReference type="PROSITE-ProRule" id="PRU00464"/>
    </source>
</evidence>
<dbReference type="PROSITE" id="PS51084">
    <property type="entry name" value="HIT_2"/>
    <property type="match status" value="1"/>
</dbReference>
<dbReference type="InterPro" id="IPR001310">
    <property type="entry name" value="Histidine_triad_HIT"/>
</dbReference>
<dbReference type="InterPro" id="IPR011146">
    <property type="entry name" value="HIT-like"/>
</dbReference>
<name>A0A840V2Y4_9BACT</name>
<evidence type="ECO:0000313" key="6">
    <source>
        <dbReference type="Proteomes" id="UP000557717"/>
    </source>
</evidence>
<dbReference type="InterPro" id="IPR036265">
    <property type="entry name" value="HIT-like_sf"/>
</dbReference>
<feature type="domain" description="HIT" evidence="4">
    <location>
        <begin position="6"/>
        <end position="115"/>
    </location>
</feature>
<protein>
    <submittedName>
        <fullName evidence="5">Histidine triad (HIT) family protein</fullName>
    </submittedName>
</protein>
<gene>
    <name evidence="5" type="ORF">HNR46_002905</name>
</gene>
<dbReference type="EMBL" id="JACHFD010000014">
    <property type="protein sequence ID" value="MBB5352657.1"/>
    <property type="molecule type" value="Genomic_DNA"/>
</dbReference>
<evidence type="ECO:0000256" key="2">
    <source>
        <dbReference type="PIRSR" id="PIRSR601310-3"/>
    </source>
</evidence>
<feature type="short sequence motif" description="Histidine triad motif" evidence="2 3">
    <location>
        <begin position="99"/>
        <end position="103"/>
    </location>
</feature>
<dbReference type="PRINTS" id="PR00332">
    <property type="entry name" value="HISTRIAD"/>
</dbReference>
<sequence length="115" mass="12579">MAEKTLFEKIRDRELPAEILHEDDLCLAFKDISPQAPTHWLVIPKKPIPRVAEATTEDQAVLGHLLLTAGKIARKAGFAESGFRLVINNGPDGGEAVPHLHVHLLAGRPLTWPPG</sequence>
<dbReference type="Gene3D" id="3.30.428.10">
    <property type="entry name" value="HIT-like"/>
    <property type="match status" value="1"/>
</dbReference>
<evidence type="ECO:0000259" key="4">
    <source>
        <dbReference type="PROSITE" id="PS51084"/>
    </source>
</evidence>
<organism evidence="5 6">
    <name type="scientific">Haloferula luteola</name>
    <dbReference type="NCBI Taxonomy" id="595692"/>
    <lineage>
        <taxon>Bacteria</taxon>
        <taxon>Pseudomonadati</taxon>
        <taxon>Verrucomicrobiota</taxon>
        <taxon>Verrucomicrobiia</taxon>
        <taxon>Verrucomicrobiales</taxon>
        <taxon>Verrucomicrobiaceae</taxon>
        <taxon>Haloferula</taxon>
    </lineage>
</organism>
<dbReference type="PANTHER" id="PTHR23089">
    <property type="entry name" value="HISTIDINE TRIAD HIT PROTEIN"/>
    <property type="match status" value="1"/>
</dbReference>
<dbReference type="Proteomes" id="UP000557717">
    <property type="component" value="Unassembled WGS sequence"/>
</dbReference>
<dbReference type="AlphaFoldDB" id="A0A840V2Y4"/>